<dbReference type="AlphaFoldDB" id="A0A368HDP5"/>
<reference evidence="2 3" key="1">
    <citation type="submission" date="2014-10" db="EMBL/GenBank/DDBJ databases">
        <title>Draft genome of the hookworm Ancylostoma caninum.</title>
        <authorList>
            <person name="Mitreva M."/>
        </authorList>
    </citation>
    <scope>NUCLEOTIDE SEQUENCE [LARGE SCALE GENOMIC DNA]</scope>
    <source>
        <strain evidence="2 3">Baltimore</strain>
    </source>
</reference>
<dbReference type="EMBL" id="JOJR01000002">
    <property type="protein sequence ID" value="RCN53467.1"/>
    <property type="molecule type" value="Genomic_DNA"/>
</dbReference>
<proteinExistence type="predicted"/>
<keyword evidence="3" id="KW-1185">Reference proteome</keyword>
<comment type="caution">
    <text evidence="2">The sequence shown here is derived from an EMBL/GenBank/DDBJ whole genome shotgun (WGS) entry which is preliminary data.</text>
</comment>
<feature type="signal peptide" evidence="1">
    <location>
        <begin position="1"/>
        <end position="22"/>
    </location>
</feature>
<evidence type="ECO:0000313" key="2">
    <source>
        <dbReference type="EMBL" id="RCN53467.1"/>
    </source>
</evidence>
<sequence length="61" mass="6712">MRHSSLEVLLCGLSLFDVLVLSSTLLIYPAMNACQNEPDPVSLELFERKSAVCSLCPKICL</sequence>
<accession>A0A368HDP5</accession>
<name>A0A368HDP5_ANCCA</name>
<keyword evidence="1" id="KW-0732">Signal</keyword>
<dbReference type="OrthoDB" id="10011262at2759"/>
<protein>
    <submittedName>
        <fullName evidence="2">Uncharacterized protein</fullName>
    </submittedName>
</protein>
<feature type="chain" id="PRO_5016743683" evidence="1">
    <location>
        <begin position="23"/>
        <end position="61"/>
    </location>
</feature>
<dbReference type="Proteomes" id="UP000252519">
    <property type="component" value="Unassembled WGS sequence"/>
</dbReference>
<gene>
    <name evidence="2" type="ORF">ANCCAN_00533</name>
</gene>
<evidence type="ECO:0000313" key="3">
    <source>
        <dbReference type="Proteomes" id="UP000252519"/>
    </source>
</evidence>
<organism evidence="2 3">
    <name type="scientific">Ancylostoma caninum</name>
    <name type="common">Dog hookworm</name>
    <dbReference type="NCBI Taxonomy" id="29170"/>
    <lineage>
        <taxon>Eukaryota</taxon>
        <taxon>Metazoa</taxon>
        <taxon>Ecdysozoa</taxon>
        <taxon>Nematoda</taxon>
        <taxon>Chromadorea</taxon>
        <taxon>Rhabditida</taxon>
        <taxon>Rhabditina</taxon>
        <taxon>Rhabditomorpha</taxon>
        <taxon>Strongyloidea</taxon>
        <taxon>Ancylostomatidae</taxon>
        <taxon>Ancylostomatinae</taxon>
        <taxon>Ancylostoma</taxon>
    </lineage>
</organism>
<evidence type="ECO:0000256" key="1">
    <source>
        <dbReference type="SAM" id="SignalP"/>
    </source>
</evidence>